<keyword evidence="13" id="KW-1185">Reference proteome</keyword>
<dbReference type="RefSeq" id="WP_406791565.1">
    <property type="nucleotide sequence ID" value="NZ_JBJHZX010000009.1"/>
</dbReference>
<dbReference type="Pfam" id="PF00512">
    <property type="entry name" value="HisKA"/>
    <property type="match status" value="1"/>
</dbReference>
<comment type="catalytic activity">
    <reaction evidence="1">
        <text>ATP + protein L-histidine = ADP + protein N-phospho-L-histidine.</text>
        <dbReference type="EC" id="2.7.13.3"/>
    </reaction>
</comment>
<comment type="caution">
    <text evidence="12">The sequence shown here is derived from an EMBL/GenBank/DDBJ whole genome shotgun (WGS) entry which is preliminary data.</text>
</comment>
<evidence type="ECO:0000259" key="11">
    <source>
        <dbReference type="PROSITE" id="PS50110"/>
    </source>
</evidence>
<keyword evidence="9" id="KW-0175">Coiled coil</keyword>
<dbReference type="InterPro" id="IPR005467">
    <property type="entry name" value="His_kinase_dom"/>
</dbReference>
<evidence type="ECO:0000313" key="13">
    <source>
        <dbReference type="Proteomes" id="UP001623660"/>
    </source>
</evidence>
<organism evidence="12 13">
    <name type="scientific">Candidatus Clostridium eludens</name>
    <dbReference type="NCBI Taxonomy" id="3381663"/>
    <lineage>
        <taxon>Bacteria</taxon>
        <taxon>Bacillati</taxon>
        <taxon>Bacillota</taxon>
        <taxon>Clostridia</taxon>
        <taxon>Eubacteriales</taxon>
        <taxon>Clostridiaceae</taxon>
        <taxon>Clostridium</taxon>
    </lineage>
</organism>
<dbReference type="Proteomes" id="UP001623660">
    <property type="component" value="Unassembled WGS sequence"/>
</dbReference>
<dbReference type="PROSITE" id="PS50110">
    <property type="entry name" value="RESPONSE_REGULATORY"/>
    <property type="match status" value="1"/>
</dbReference>
<evidence type="ECO:0000256" key="8">
    <source>
        <dbReference type="PROSITE-ProRule" id="PRU00169"/>
    </source>
</evidence>
<evidence type="ECO:0000256" key="5">
    <source>
        <dbReference type="ARBA" id="ARBA00022777"/>
    </source>
</evidence>
<sequence length="441" mass="50921">MDNLMNNDNTKNKITIKKEQELKEKYEELSTIYEELAAAEEELRSNYMELEKAKIEAENARVEAENANKAKSQFLANMSHEIRTPLNGIIGAIDLLELMELKEDAKMHLEILKDSSKHLLDIINNILDISKIESGKIELYMKVFNLKNMIDVFIKELSFACANKNLEFTYFIDPLLPFEIIGDQIKLKQVLINLFNNALKFTNKGSIIFKVKKVSQINEKVILKFSIKDTGIGIKEEVKEQIFKKFFQQDVSYNKYYAGTGLGLSISKELVKIMNGDIWFESKDNEGSTFNFTAEFLLDFNKTLSEANINLENTKYSEVACKTILIVEDNEINMKIACSILKKLGYNFLWAYTGKQALEILRSKHVDLILMDIQMPELNGLETTKIIRKNEIYKKDHLPIIAMTAYAMLGDREMCIEEGMDDYISKPFDIYIMKNILEKFL</sequence>
<dbReference type="SUPFAM" id="SSF52172">
    <property type="entry name" value="CheY-like"/>
    <property type="match status" value="1"/>
</dbReference>
<evidence type="ECO:0000256" key="2">
    <source>
        <dbReference type="ARBA" id="ARBA00012438"/>
    </source>
</evidence>
<dbReference type="SUPFAM" id="SSF47384">
    <property type="entry name" value="Homodimeric domain of signal transducing histidine kinase"/>
    <property type="match status" value="1"/>
</dbReference>
<dbReference type="SMART" id="SM00387">
    <property type="entry name" value="HATPase_c"/>
    <property type="match status" value="1"/>
</dbReference>
<dbReference type="Gene3D" id="1.10.287.130">
    <property type="match status" value="1"/>
</dbReference>
<evidence type="ECO:0000256" key="6">
    <source>
        <dbReference type="ARBA" id="ARBA00023012"/>
    </source>
</evidence>
<dbReference type="Pfam" id="PF02518">
    <property type="entry name" value="HATPase_c"/>
    <property type="match status" value="1"/>
</dbReference>
<dbReference type="Pfam" id="PF00072">
    <property type="entry name" value="Response_reg"/>
    <property type="match status" value="1"/>
</dbReference>
<comment type="function">
    <text evidence="7">May play the central regulatory role in sporulation. It may be an element of the effector pathway responsible for the activation of sporulation genes in response to nutritional stress. Spo0A may act in concert with spo0H (a sigma factor) to control the expression of some genes that are critical to the sporulation process.</text>
</comment>
<dbReference type="InterPro" id="IPR036097">
    <property type="entry name" value="HisK_dim/P_sf"/>
</dbReference>
<dbReference type="InterPro" id="IPR004358">
    <property type="entry name" value="Sig_transdc_His_kin-like_C"/>
</dbReference>
<keyword evidence="5" id="KW-0808">Transferase</keyword>
<feature type="coiled-coil region" evidence="9">
    <location>
        <begin position="19"/>
        <end position="77"/>
    </location>
</feature>
<dbReference type="EMBL" id="JBJHZX010000009">
    <property type="protein sequence ID" value="MFL0195443.1"/>
    <property type="molecule type" value="Genomic_DNA"/>
</dbReference>
<evidence type="ECO:0000256" key="4">
    <source>
        <dbReference type="ARBA" id="ARBA00022553"/>
    </source>
</evidence>
<accession>A0ABW8SJP5</accession>
<dbReference type="PANTHER" id="PTHR45339">
    <property type="entry name" value="HYBRID SIGNAL TRANSDUCTION HISTIDINE KINASE J"/>
    <property type="match status" value="1"/>
</dbReference>
<dbReference type="SUPFAM" id="SSF55874">
    <property type="entry name" value="ATPase domain of HSP90 chaperone/DNA topoisomerase II/histidine kinase"/>
    <property type="match status" value="1"/>
</dbReference>
<protein>
    <recommendedName>
        <fullName evidence="3">Stage 0 sporulation protein A homolog</fullName>
        <ecNumber evidence="2">2.7.13.3</ecNumber>
    </recommendedName>
</protein>
<dbReference type="Gene3D" id="3.40.50.2300">
    <property type="match status" value="1"/>
</dbReference>
<dbReference type="CDD" id="cd16922">
    <property type="entry name" value="HATPase_EvgS-ArcB-TorS-like"/>
    <property type="match status" value="1"/>
</dbReference>
<evidence type="ECO:0000259" key="10">
    <source>
        <dbReference type="PROSITE" id="PS50109"/>
    </source>
</evidence>
<feature type="modified residue" description="4-aspartylphosphate" evidence="8">
    <location>
        <position position="372"/>
    </location>
</feature>
<evidence type="ECO:0000256" key="9">
    <source>
        <dbReference type="SAM" id="Coils"/>
    </source>
</evidence>
<dbReference type="Gene3D" id="3.30.565.10">
    <property type="entry name" value="Histidine kinase-like ATPase, C-terminal domain"/>
    <property type="match status" value="1"/>
</dbReference>
<dbReference type="InterPro" id="IPR011006">
    <property type="entry name" value="CheY-like_superfamily"/>
</dbReference>
<dbReference type="InterPro" id="IPR001789">
    <property type="entry name" value="Sig_transdc_resp-reg_receiver"/>
</dbReference>
<dbReference type="SMART" id="SM00448">
    <property type="entry name" value="REC"/>
    <property type="match status" value="1"/>
</dbReference>
<dbReference type="EC" id="2.7.13.3" evidence="2"/>
<dbReference type="InterPro" id="IPR003594">
    <property type="entry name" value="HATPase_dom"/>
</dbReference>
<gene>
    <name evidence="12" type="ORF">ACJDU8_07675</name>
</gene>
<keyword evidence="5" id="KW-0418">Kinase</keyword>
<dbReference type="PRINTS" id="PR00344">
    <property type="entry name" value="BCTRLSENSOR"/>
</dbReference>
<keyword evidence="4 8" id="KW-0597">Phosphoprotein</keyword>
<dbReference type="InterPro" id="IPR003661">
    <property type="entry name" value="HisK_dim/P_dom"/>
</dbReference>
<evidence type="ECO:0000256" key="7">
    <source>
        <dbReference type="ARBA" id="ARBA00024867"/>
    </source>
</evidence>
<keyword evidence="6" id="KW-0902">Two-component regulatory system</keyword>
<dbReference type="PANTHER" id="PTHR45339:SF5">
    <property type="entry name" value="HISTIDINE KINASE"/>
    <property type="match status" value="1"/>
</dbReference>
<feature type="domain" description="Histidine kinase" evidence="10">
    <location>
        <begin position="77"/>
        <end position="298"/>
    </location>
</feature>
<dbReference type="InterPro" id="IPR036890">
    <property type="entry name" value="HATPase_C_sf"/>
</dbReference>
<dbReference type="PROSITE" id="PS50109">
    <property type="entry name" value="HIS_KIN"/>
    <property type="match status" value="1"/>
</dbReference>
<evidence type="ECO:0000313" key="12">
    <source>
        <dbReference type="EMBL" id="MFL0195443.1"/>
    </source>
</evidence>
<dbReference type="CDD" id="cd17546">
    <property type="entry name" value="REC_hyHK_CKI1_RcsC-like"/>
    <property type="match status" value="1"/>
</dbReference>
<dbReference type="SMART" id="SM00388">
    <property type="entry name" value="HisKA"/>
    <property type="match status" value="1"/>
</dbReference>
<feature type="domain" description="Response regulatory" evidence="11">
    <location>
        <begin position="323"/>
        <end position="441"/>
    </location>
</feature>
<reference evidence="12 13" key="1">
    <citation type="submission" date="2024-11" db="EMBL/GenBank/DDBJ databases">
        <authorList>
            <person name="Heng Y.C."/>
            <person name="Lim A.C.H."/>
            <person name="Lee J.K.Y."/>
            <person name="Kittelmann S."/>
        </authorList>
    </citation>
    <scope>NUCLEOTIDE SEQUENCE [LARGE SCALE GENOMIC DNA]</scope>
    <source>
        <strain evidence="12 13">WILCCON 0269</strain>
    </source>
</reference>
<evidence type="ECO:0000256" key="3">
    <source>
        <dbReference type="ARBA" id="ARBA00018672"/>
    </source>
</evidence>
<evidence type="ECO:0000256" key="1">
    <source>
        <dbReference type="ARBA" id="ARBA00000085"/>
    </source>
</evidence>
<name>A0ABW8SJP5_9CLOT</name>
<proteinExistence type="predicted"/>
<dbReference type="CDD" id="cd00082">
    <property type="entry name" value="HisKA"/>
    <property type="match status" value="1"/>
</dbReference>